<proteinExistence type="predicted"/>
<dbReference type="PANTHER" id="PTHR39555">
    <property type="entry name" value="FIMBRIAL ASSEMBLY PROTEIN PILO-LIKE PROTEIN-RELATED"/>
    <property type="match status" value="1"/>
</dbReference>
<comment type="caution">
    <text evidence="2">The sequence shown here is derived from an EMBL/GenBank/DDBJ whole genome shotgun (WGS) entry which is preliminary data.</text>
</comment>
<dbReference type="PIRSF" id="PIRSF016482">
    <property type="entry name" value="PilO"/>
    <property type="match status" value="1"/>
</dbReference>
<accession>A0A266LZ49</accession>
<gene>
    <name evidence="2" type="ORF">CJF43_03705</name>
</gene>
<dbReference type="Proteomes" id="UP000216113">
    <property type="component" value="Unassembled WGS sequence"/>
</dbReference>
<dbReference type="Gene3D" id="1.10.287.540">
    <property type="entry name" value="Helix hairpin bin"/>
    <property type="match status" value="1"/>
</dbReference>
<keyword evidence="1" id="KW-1133">Transmembrane helix</keyword>
<reference evidence="2 3" key="1">
    <citation type="submission" date="2017-08" db="EMBL/GenBank/DDBJ databases">
        <title>Genomic and metabolic characterisation of spoilage-associated Pseudomonas species.</title>
        <authorList>
            <person name="Stanborough T."/>
            <person name="Fegan N."/>
            <person name="Powell S.M."/>
            <person name="Singh T."/>
            <person name="Tamplin M.L."/>
            <person name="Chandry P.S."/>
        </authorList>
    </citation>
    <scope>NUCLEOTIDE SEQUENCE [LARGE SCALE GENOMIC DNA]</scope>
    <source>
        <strain evidence="2 3">F1820</strain>
    </source>
</reference>
<feature type="transmembrane region" description="Helical" evidence="1">
    <location>
        <begin position="33"/>
        <end position="51"/>
    </location>
</feature>
<dbReference type="AlphaFoldDB" id="A0A266LZ49"/>
<dbReference type="InterPro" id="IPR007445">
    <property type="entry name" value="PilO"/>
</dbReference>
<keyword evidence="1" id="KW-0472">Membrane</keyword>
<dbReference type="Gene3D" id="3.30.70.60">
    <property type="match status" value="1"/>
</dbReference>
<dbReference type="RefSeq" id="WP_095028005.1">
    <property type="nucleotide sequence ID" value="NZ_NQKL01000002.1"/>
</dbReference>
<protein>
    <submittedName>
        <fullName evidence="2">Pilus assembly protein PilO</fullName>
    </submittedName>
</protein>
<dbReference type="EMBL" id="NQKL01000002">
    <property type="protein sequence ID" value="OZY43283.1"/>
    <property type="molecule type" value="Genomic_DNA"/>
</dbReference>
<evidence type="ECO:0000313" key="2">
    <source>
        <dbReference type="EMBL" id="OZY43283.1"/>
    </source>
</evidence>
<keyword evidence="1" id="KW-0812">Transmembrane</keyword>
<dbReference type="PANTHER" id="PTHR39555:SF1">
    <property type="entry name" value="TYPE IV PILUS INNER MEMBRANE COMPONENT PILO"/>
    <property type="match status" value="1"/>
</dbReference>
<sequence length="207" mass="22881">MKPAYWLESLRSFDLRDLHLRNAGAWSPARKTAVALLWLGLVLISGYALLLQVSVTRLQQLHEGQITLKAAFESRAAQVADLDAYVLQVHRLEAGLKALLKQLPAEAQVPELLDEISQLGQGNGLLVEHIQWLPEVLQTFYAELPLHMTLVGGYHELGLFVSAMASLPRIVTLHDVTLAPINGTGDGQLRMTLLARAYRTHDQGLIP</sequence>
<dbReference type="Pfam" id="PF04350">
    <property type="entry name" value="PilO"/>
    <property type="match status" value="1"/>
</dbReference>
<evidence type="ECO:0000313" key="3">
    <source>
        <dbReference type="Proteomes" id="UP000216113"/>
    </source>
</evidence>
<organism evidence="2 3">
    <name type="scientific">Pseudomonas fragi</name>
    <dbReference type="NCBI Taxonomy" id="296"/>
    <lineage>
        <taxon>Bacteria</taxon>
        <taxon>Pseudomonadati</taxon>
        <taxon>Pseudomonadota</taxon>
        <taxon>Gammaproteobacteria</taxon>
        <taxon>Pseudomonadales</taxon>
        <taxon>Pseudomonadaceae</taxon>
        <taxon>Pseudomonas</taxon>
    </lineage>
</organism>
<name>A0A266LZ49_PSEFR</name>
<dbReference type="GO" id="GO:0043683">
    <property type="term" value="P:type IV pilus assembly"/>
    <property type="evidence" value="ECO:0007669"/>
    <property type="project" value="InterPro"/>
</dbReference>
<dbReference type="GO" id="GO:0043107">
    <property type="term" value="P:type IV pilus-dependent motility"/>
    <property type="evidence" value="ECO:0007669"/>
    <property type="project" value="InterPro"/>
</dbReference>
<dbReference type="InterPro" id="IPR014717">
    <property type="entry name" value="Transl_elong_EF1B/ribsomal_bS6"/>
</dbReference>
<evidence type="ECO:0000256" key="1">
    <source>
        <dbReference type="SAM" id="Phobius"/>
    </source>
</evidence>